<sequence>MRLPRALNLNENPAQFGIFFSANRLKDNGIPRFAHFFRVRKIAARKINSLHYGQFPITFKKAIPNIRAP</sequence>
<gene>
    <name evidence="1" type="ORF">BECKFM1743C_GA0114222_110192</name>
</gene>
<accession>A0A450U3I2</accession>
<dbReference type="AlphaFoldDB" id="A0A450U3I2"/>
<evidence type="ECO:0000313" key="1">
    <source>
        <dbReference type="EMBL" id="VFJ77696.1"/>
    </source>
</evidence>
<dbReference type="EMBL" id="CAADFA010001019">
    <property type="protein sequence ID" value="VFJ77696.1"/>
    <property type="molecule type" value="Genomic_DNA"/>
</dbReference>
<protein>
    <submittedName>
        <fullName evidence="1">Uncharacterized protein</fullName>
    </submittedName>
</protein>
<proteinExistence type="predicted"/>
<name>A0A450U3I2_9GAMM</name>
<reference evidence="1" key="1">
    <citation type="submission" date="2019-02" db="EMBL/GenBank/DDBJ databases">
        <authorList>
            <person name="Gruber-Vodicka R. H."/>
            <person name="Seah K. B. B."/>
        </authorList>
    </citation>
    <scope>NUCLEOTIDE SEQUENCE</scope>
    <source>
        <strain evidence="1">BECK_BZ165</strain>
    </source>
</reference>
<organism evidence="1">
    <name type="scientific">Candidatus Kentrum sp. FM</name>
    <dbReference type="NCBI Taxonomy" id="2126340"/>
    <lineage>
        <taxon>Bacteria</taxon>
        <taxon>Pseudomonadati</taxon>
        <taxon>Pseudomonadota</taxon>
        <taxon>Gammaproteobacteria</taxon>
        <taxon>Candidatus Kentrum</taxon>
    </lineage>
</organism>